<name>M2QKB1_CERS8</name>
<dbReference type="EMBL" id="KB445796">
    <property type="protein sequence ID" value="EMD37428.1"/>
    <property type="molecule type" value="Genomic_DNA"/>
</dbReference>
<dbReference type="OrthoDB" id="3251775at2759"/>
<feature type="transmembrane region" description="Helical" evidence="2">
    <location>
        <begin position="549"/>
        <end position="565"/>
    </location>
</feature>
<keyword evidence="2" id="KW-0472">Membrane</keyword>
<evidence type="ECO:0000256" key="1">
    <source>
        <dbReference type="SAM" id="MobiDB-lite"/>
    </source>
</evidence>
<evidence type="ECO:0000313" key="5">
    <source>
        <dbReference type="Proteomes" id="UP000016930"/>
    </source>
</evidence>
<evidence type="ECO:0000313" key="4">
    <source>
        <dbReference type="EMBL" id="EMD37428.1"/>
    </source>
</evidence>
<proteinExistence type="predicted"/>
<feature type="transmembrane region" description="Helical" evidence="2">
    <location>
        <begin position="448"/>
        <end position="469"/>
    </location>
</feature>
<feature type="transmembrane region" description="Helical" evidence="2">
    <location>
        <begin position="83"/>
        <end position="105"/>
    </location>
</feature>
<dbReference type="InterPro" id="IPR045340">
    <property type="entry name" value="DUF6533"/>
</dbReference>
<gene>
    <name evidence="4" type="ORF">CERSUDRAFT_73324</name>
</gene>
<dbReference type="Pfam" id="PF20151">
    <property type="entry name" value="DUF6533"/>
    <property type="match status" value="1"/>
</dbReference>
<feature type="transmembrane region" description="Helical" evidence="2">
    <location>
        <begin position="350"/>
        <end position="370"/>
    </location>
</feature>
<reference evidence="4 5" key="1">
    <citation type="journal article" date="2012" name="Proc. Natl. Acad. Sci. U.S.A.">
        <title>Comparative genomics of Ceriporiopsis subvermispora and Phanerochaete chrysosporium provide insight into selective ligninolysis.</title>
        <authorList>
            <person name="Fernandez-Fueyo E."/>
            <person name="Ruiz-Duenas F.J."/>
            <person name="Ferreira P."/>
            <person name="Floudas D."/>
            <person name="Hibbett D.S."/>
            <person name="Canessa P."/>
            <person name="Larrondo L.F."/>
            <person name="James T.Y."/>
            <person name="Seelenfreund D."/>
            <person name="Lobos S."/>
            <person name="Polanco R."/>
            <person name="Tello M."/>
            <person name="Honda Y."/>
            <person name="Watanabe T."/>
            <person name="Watanabe T."/>
            <person name="Ryu J.S."/>
            <person name="Kubicek C.P."/>
            <person name="Schmoll M."/>
            <person name="Gaskell J."/>
            <person name="Hammel K.E."/>
            <person name="St John F.J."/>
            <person name="Vanden Wymelenberg A."/>
            <person name="Sabat G."/>
            <person name="Splinter BonDurant S."/>
            <person name="Syed K."/>
            <person name="Yadav J.S."/>
            <person name="Doddapaneni H."/>
            <person name="Subramanian V."/>
            <person name="Lavin J.L."/>
            <person name="Oguiza J.A."/>
            <person name="Perez G."/>
            <person name="Pisabarro A.G."/>
            <person name="Ramirez L."/>
            <person name="Santoyo F."/>
            <person name="Master E."/>
            <person name="Coutinho P.M."/>
            <person name="Henrissat B."/>
            <person name="Lombard V."/>
            <person name="Magnuson J.K."/>
            <person name="Kuees U."/>
            <person name="Hori C."/>
            <person name="Igarashi K."/>
            <person name="Samejima M."/>
            <person name="Held B.W."/>
            <person name="Barry K.W."/>
            <person name="LaButti K.M."/>
            <person name="Lapidus A."/>
            <person name="Lindquist E.A."/>
            <person name="Lucas S.M."/>
            <person name="Riley R."/>
            <person name="Salamov A.A."/>
            <person name="Hoffmeister D."/>
            <person name="Schwenk D."/>
            <person name="Hadar Y."/>
            <person name="Yarden O."/>
            <person name="de Vries R.P."/>
            <person name="Wiebenga A."/>
            <person name="Stenlid J."/>
            <person name="Eastwood D."/>
            <person name="Grigoriev I.V."/>
            <person name="Berka R.M."/>
            <person name="Blanchette R.A."/>
            <person name="Kersten P."/>
            <person name="Martinez A.T."/>
            <person name="Vicuna R."/>
            <person name="Cullen D."/>
        </authorList>
    </citation>
    <scope>NUCLEOTIDE SEQUENCE [LARGE SCALE GENOMIC DNA]</scope>
    <source>
        <strain evidence="4 5">B</strain>
    </source>
</reference>
<accession>M2QKB1</accession>
<feature type="compositionally biased region" description="Basic residues" evidence="1">
    <location>
        <begin position="158"/>
        <end position="167"/>
    </location>
</feature>
<evidence type="ECO:0000259" key="3">
    <source>
        <dbReference type="Pfam" id="PF20151"/>
    </source>
</evidence>
<organism evidence="4 5">
    <name type="scientific">Ceriporiopsis subvermispora (strain B)</name>
    <name type="common">White-rot fungus</name>
    <name type="synonym">Gelatoporia subvermispora</name>
    <dbReference type="NCBI Taxonomy" id="914234"/>
    <lineage>
        <taxon>Eukaryota</taxon>
        <taxon>Fungi</taxon>
        <taxon>Dikarya</taxon>
        <taxon>Basidiomycota</taxon>
        <taxon>Agaricomycotina</taxon>
        <taxon>Agaricomycetes</taxon>
        <taxon>Polyporales</taxon>
        <taxon>Gelatoporiaceae</taxon>
        <taxon>Gelatoporia</taxon>
    </lineage>
</organism>
<feature type="transmembrane region" description="Helical" evidence="2">
    <location>
        <begin position="382"/>
        <end position="401"/>
    </location>
</feature>
<feature type="transmembrane region" description="Helical" evidence="2">
    <location>
        <begin position="512"/>
        <end position="529"/>
    </location>
</feature>
<keyword evidence="2" id="KW-1133">Transmembrane helix</keyword>
<feature type="transmembrane region" description="Helical" evidence="2">
    <location>
        <begin position="421"/>
        <end position="441"/>
    </location>
</feature>
<keyword evidence="2" id="KW-0812">Transmembrane</keyword>
<dbReference type="AlphaFoldDB" id="M2QKB1"/>
<dbReference type="HOGENOM" id="CLU_301478_0_0_1"/>
<sequence>MGAVSAAPAYAHPCRLYARPDLGPKHHTSCARHLPTLSVLTPALQMCTSGRPVLYPVPTHAMPRHAPSSDLGLPEIGNSSTRFIALVVVLGAIIVHVSVAASLLARGKLSCASDSPQASAAPRRSFPCTPSILRDRGRTAYVGAFQASSGVSPTAGPTRRHLRYGRRGGRDPLVQPRQRSLTGSITLPGRRRPGAKALPEDPYALPVSVRAPPESKPAKDTHHLARDGSHVFAVHAREESATAGCLGGMHKFGNGAKTQVAQDLWRVGDAVVEVELPLDLNLDIGERTGLVILAVFSCAGWAQLLLREATHSRTYGVAVDLACMTGNYSSNARLRSDVSSSDVVSHNFTTLQVVLLASAALVIYDHLITFSDEVKFIWGRKLTSVTLLFYVNRWAIILWALCQISTLFDMTLPSLFCRAQALINDILVGILFATWSLVSAIRAHAVSLGTWWITIPVLLFTMMPVGFTVSDILTWTGWPTYLISSSYPPMPEFRYPECAYAERQAGGIGNDGWAVLVVLVTWCKTYRVYRLARATNVGTSLPKVLLRDGTLYFILLLPVYIYQFIAHFHRLYLPTFNLITPMSSIMCTHFLLDLRQAAYWPQASYSLDAREHGGIARRSTPLRFASFSDNRGDVREHGIARRSTPLRFASFIDNMGEDLMYGPDDYSYAEAVLGVATVEEPDDTYDDRIGQQPTQYHRFPSAVAPCDLYVARHTVENEILRAVYRGYPSTAISFALASNQSMRSCACIHHGDVTLTEIIIVRTLNGPSEDRPMSLLNGQRVYESTESELMRLSERGERYTLVLREGAMVHQELCRVELQFDRSIDIEENHRVGVLRRLQLCSCVGGTVGAGLGRARISERHVCGVGLSVSDLSRENKACRVVRGNGMHRASRLPESDKLAAESVEHSEVVALHVGAKDGQIEYAKEGWTWLQKTRLNVHDDETNLTTRVCLVDDLLNEAMRNPYLAFPRSRHRAPGGLRGLLVPNDLESYW</sequence>
<feature type="region of interest" description="Disordered" evidence="1">
    <location>
        <begin position="148"/>
        <end position="176"/>
    </location>
</feature>
<evidence type="ECO:0000256" key="2">
    <source>
        <dbReference type="SAM" id="Phobius"/>
    </source>
</evidence>
<feature type="domain" description="DUF6533" evidence="3">
    <location>
        <begin position="354"/>
        <end position="398"/>
    </location>
</feature>
<protein>
    <recommendedName>
        <fullName evidence="3">DUF6533 domain-containing protein</fullName>
    </recommendedName>
</protein>
<keyword evidence="5" id="KW-1185">Reference proteome</keyword>
<dbReference type="Proteomes" id="UP000016930">
    <property type="component" value="Unassembled WGS sequence"/>
</dbReference>
<feature type="transmembrane region" description="Helical" evidence="2">
    <location>
        <begin position="288"/>
        <end position="306"/>
    </location>
</feature>